<dbReference type="Proteomes" id="UP000775213">
    <property type="component" value="Unassembled WGS sequence"/>
</dbReference>
<accession>A0AAV7HKA1</accession>
<proteinExistence type="predicted"/>
<feature type="region of interest" description="Disordered" evidence="1">
    <location>
        <begin position="22"/>
        <end position="44"/>
    </location>
</feature>
<name>A0AAV7HKA1_DENCH</name>
<dbReference type="SUPFAM" id="SSF81383">
    <property type="entry name" value="F-box domain"/>
    <property type="match status" value="1"/>
</dbReference>
<dbReference type="EMBL" id="JAGFBR010000003">
    <property type="protein sequence ID" value="KAH0468817.1"/>
    <property type="molecule type" value="Genomic_DNA"/>
</dbReference>
<organism evidence="3 4">
    <name type="scientific">Dendrobium chrysotoxum</name>
    <name type="common">Orchid</name>
    <dbReference type="NCBI Taxonomy" id="161865"/>
    <lineage>
        <taxon>Eukaryota</taxon>
        <taxon>Viridiplantae</taxon>
        <taxon>Streptophyta</taxon>
        <taxon>Embryophyta</taxon>
        <taxon>Tracheophyta</taxon>
        <taxon>Spermatophyta</taxon>
        <taxon>Magnoliopsida</taxon>
        <taxon>Liliopsida</taxon>
        <taxon>Asparagales</taxon>
        <taxon>Orchidaceae</taxon>
        <taxon>Epidendroideae</taxon>
        <taxon>Malaxideae</taxon>
        <taxon>Dendrobiinae</taxon>
        <taxon>Dendrobium</taxon>
    </lineage>
</organism>
<dbReference type="AlphaFoldDB" id="A0AAV7HKA1"/>
<evidence type="ECO:0000313" key="3">
    <source>
        <dbReference type="EMBL" id="KAH0468817.1"/>
    </source>
</evidence>
<keyword evidence="4" id="KW-1185">Reference proteome</keyword>
<dbReference type="InterPro" id="IPR001810">
    <property type="entry name" value="F-box_dom"/>
</dbReference>
<reference evidence="3 4" key="1">
    <citation type="journal article" date="2021" name="Hortic Res">
        <title>Chromosome-scale assembly of the Dendrobium chrysotoxum genome enhances the understanding of orchid evolution.</title>
        <authorList>
            <person name="Zhang Y."/>
            <person name="Zhang G.Q."/>
            <person name="Zhang D."/>
            <person name="Liu X.D."/>
            <person name="Xu X.Y."/>
            <person name="Sun W.H."/>
            <person name="Yu X."/>
            <person name="Zhu X."/>
            <person name="Wang Z.W."/>
            <person name="Zhao X."/>
            <person name="Zhong W.Y."/>
            <person name="Chen H."/>
            <person name="Yin W.L."/>
            <person name="Huang T."/>
            <person name="Niu S.C."/>
            <person name="Liu Z.J."/>
        </authorList>
    </citation>
    <scope>NUCLEOTIDE SEQUENCE [LARGE SCALE GENOMIC DNA]</scope>
    <source>
        <strain evidence="3">Lindl</strain>
    </source>
</reference>
<feature type="domain" description="F-box" evidence="2">
    <location>
        <begin position="49"/>
        <end position="94"/>
    </location>
</feature>
<dbReference type="PANTHER" id="PTHR38926">
    <property type="entry name" value="F-BOX DOMAIN CONTAINING PROTEIN, EXPRESSED"/>
    <property type="match status" value="1"/>
</dbReference>
<dbReference type="PANTHER" id="PTHR38926:SF12">
    <property type="entry name" value="F-BOX DOMAIN CONTAINING PROTEIN, EXPRESSED"/>
    <property type="match status" value="1"/>
</dbReference>
<dbReference type="Gene3D" id="1.20.1280.50">
    <property type="match status" value="1"/>
</dbReference>
<dbReference type="SUPFAM" id="SSF52047">
    <property type="entry name" value="RNI-like"/>
    <property type="match status" value="1"/>
</dbReference>
<evidence type="ECO:0000313" key="4">
    <source>
        <dbReference type="Proteomes" id="UP000775213"/>
    </source>
</evidence>
<dbReference type="Pfam" id="PF12937">
    <property type="entry name" value="F-box-like"/>
    <property type="match status" value="1"/>
</dbReference>
<sequence length="325" mass="37172">MEIDLENVAFFEKMPCCSTSSEMEKRNKLQAADKVSGPSRDGGNRRWEDLGSDLLVAIFSRIGVEDLIAGLPYVCSSWRCAARDPFCWRVLDFRSWDTISHRLGCRRDEAVDFADLFNFAISRSAGVIDCVYFPSFSDEIDLEYVANRCPMLRYFSMENPNVSETEFCKTISKLKFLKGMAVDENLICHQVLQHVNQCSGNFIELKVFSDTMDKQMASIICECLPHLQKLEITECIMSRGAILTLLDGLKKLEFLDVSGYEISGITNEVIEKASHLKVFQWDSKYGKYGLGVFEYCYHCEEDYFHLAPCECVLNQQLMEWLATLP</sequence>
<comment type="caution">
    <text evidence="3">The sequence shown here is derived from an EMBL/GenBank/DDBJ whole genome shotgun (WGS) entry which is preliminary data.</text>
</comment>
<dbReference type="InterPro" id="IPR032675">
    <property type="entry name" value="LRR_dom_sf"/>
</dbReference>
<protein>
    <recommendedName>
        <fullName evidence="2">F-box domain-containing protein</fullName>
    </recommendedName>
</protein>
<evidence type="ECO:0000259" key="2">
    <source>
        <dbReference type="Pfam" id="PF12937"/>
    </source>
</evidence>
<gene>
    <name evidence="3" type="ORF">IEQ34_002049</name>
</gene>
<evidence type="ECO:0000256" key="1">
    <source>
        <dbReference type="SAM" id="MobiDB-lite"/>
    </source>
</evidence>
<dbReference type="InterPro" id="IPR036047">
    <property type="entry name" value="F-box-like_dom_sf"/>
</dbReference>
<dbReference type="Gene3D" id="3.80.10.10">
    <property type="entry name" value="Ribonuclease Inhibitor"/>
    <property type="match status" value="1"/>
</dbReference>